<dbReference type="Pfam" id="PF03989">
    <property type="entry name" value="DNA_gyraseA_C"/>
    <property type="match status" value="6"/>
</dbReference>
<dbReference type="GO" id="GO:0005694">
    <property type="term" value="C:chromosome"/>
    <property type="evidence" value="ECO:0007669"/>
    <property type="project" value="InterPro"/>
</dbReference>
<feature type="short sequence motif" description="GyrA-box" evidence="8">
    <location>
        <begin position="558"/>
        <end position="564"/>
    </location>
</feature>
<evidence type="ECO:0000256" key="5">
    <source>
        <dbReference type="ARBA" id="ARBA00023029"/>
    </source>
</evidence>
<comment type="function">
    <text evidence="8">A type II topoisomerase that negatively supercoils closed circular double-stranded (ds) DNA in an ATP-dependent manner to modulate DNA topology and maintain chromosomes in an underwound state. Negative supercoiling favors strand separation, and DNA replication, transcription, recombination and repair, all of which involve strand separation. Also able to catalyze the interconversion of other topological isomers of dsDNA rings, including catenanes and knotted rings. Type II topoisomerases break and join 2 DNA strands simultaneously in an ATP-dependent manner.</text>
</comment>
<dbReference type="PANTHER" id="PTHR43493">
    <property type="entry name" value="DNA GYRASE/TOPOISOMERASE SUBUNIT A"/>
    <property type="match status" value="1"/>
</dbReference>
<comment type="subunit">
    <text evidence="8">Heterotetramer, composed of two GyrA and two GyrB chains. In the heterotetramer, GyrA contains the active site tyrosine that forms a transient covalent intermediate with DNA, while GyrB binds cofactors and catalyzes ATP hydrolysis.</text>
</comment>
<evidence type="ECO:0000256" key="9">
    <source>
        <dbReference type="PROSITE-ProRule" id="PRU01384"/>
    </source>
</evidence>
<comment type="miscellaneous">
    <text evidence="8">Few gyrases are as efficient as E.coli at forming negative supercoils. Not all organisms have 2 type II topoisomerases; in organisms with a single type II topoisomerase this enzyme also has to decatenate newly replicated chromosomes.</text>
</comment>
<dbReference type="HAMAP" id="MF_01897">
    <property type="entry name" value="GyrA"/>
    <property type="match status" value="1"/>
</dbReference>
<dbReference type="Gene3D" id="3.90.199.10">
    <property type="entry name" value="Topoisomerase II, domain 5"/>
    <property type="match status" value="1"/>
</dbReference>
<dbReference type="FunFam" id="3.30.1360.40:FF:000002">
    <property type="entry name" value="DNA gyrase subunit A"/>
    <property type="match status" value="1"/>
</dbReference>
<dbReference type="AlphaFoldDB" id="A0A7X9HSQ1"/>
<evidence type="ECO:0000256" key="2">
    <source>
        <dbReference type="ARBA" id="ARBA00008263"/>
    </source>
</evidence>
<dbReference type="PANTHER" id="PTHR43493:SF5">
    <property type="entry name" value="DNA GYRASE SUBUNIT A, CHLOROPLASTIC_MITOCHONDRIAL"/>
    <property type="match status" value="1"/>
</dbReference>
<dbReference type="SUPFAM" id="SSF56719">
    <property type="entry name" value="Type II DNA topoisomerase"/>
    <property type="match status" value="1"/>
</dbReference>
<protein>
    <recommendedName>
        <fullName evidence="8">DNA gyrase subunit A</fullName>
        <ecNumber evidence="8">5.6.2.2</ecNumber>
    </recommendedName>
</protein>
<dbReference type="GO" id="GO:0005524">
    <property type="term" value="F:ATP binding"/>
    <property type="evidence" value="ECO:0007669"/>
    <property type="project" value="UniProtKB-UniRule"/>
</dbReference>
<dbReference type="Gene3D" id="2.120.10.90">
    <property type="entry name" value="DNA gyrase/topoisomerase IV, subunit A, C-terminal"/>
    <property type="match status" value="1"/>
</dbReference>
<dbReference type="FunFam" id="1.10.268.10:FF:000001">
    <property type="entry name" value="DNA gyrase subunit A"/>
    <property type="match status" value="1"/>
</dbReference>
<dbReference type="Proteomes" id="UP000590542">
    <property type="component" value="Unassembled WGS sequence"/>
</dbReference>
<dbReference type="InterPro" id="IPR005743">
    <property type="entry name" value="GyrA"/>
</dbReference>
<dbReference type="CDD" id="cd00187">
    <property type="entry name" value="TOP4c"/>
    <property type="match status" value="1"/>
</dbReference>
<evidence type="ECO:0000256" key="8">
    <source>
        <dbReference type="HAMAP-Rule" id="MF_01897"/>
    </source>
</evidence>
<dbReference type="InterPro" id="IPR050220">
    <property type="entry name" value="Type_II_DNA_Topoisomerases"/>
</dbReference>
<keyword evidence="8" id="KW-0963">Cytoplasm</keyword>
<evidence type="ECO:0000256" key="6">
    <source>
        <dbReference type="ARBA" id="ARBA00023125"/>
    </source>
</evidence>
<dbReference type="GO" id="GO:0009330">
    <property type="term" value="C:DNA topoisomerase type II (double strand cut, ATP-hydrolyzing) complex"/>
    <property type="evidence" value="ECO:0007669"/>
    <property type="project" value="TreeGrafter"/>
</dbReference>
<dbReference type="InterPro" id="IPR013757">
    <property type="entry name" value="Topo_IIA_A_a_sf"/>
</dbReference>
<dbReference type="InterPro" id="IPR035516">
    <property type="entry name" value="Gyrase/topoIV_suA_C"/>
</dbReference>
<dbReference type="Pfam" id="PF00521">
    <property type="entry name" value="DNA_topoisoIV"/>
    <property type="match status" value="1"/>
</dbReference>
<dbReference type="GO" id="GO:0034335">
    <property type="term" value="F:DNA negative supercoiling activity"/>
    <property type="evidence" value="ECO:0007669"/>
    <property type="project" value="UniProtKB-ARBA"/>
</dbReference>
<evidence type="ECO:0000256" key="4">
    <source>
        <dbReference type="ARBA" id="ARBA00022840"/>
    </source>
</evidence>
<dbReference type="PROSITE" id="PS52040">
    <property type="entry name" value="TOPO_IIA"/>
    <property type="match status" value="1"/>
</dbReference>
<feature type="active site" description="O-(5'-phospho-DNA)-tyrosine intermediate" evidence="8 9">
    <location>
        <position position="133"/>
    </location>
</feature>
<dbReference type="NCBIfam" id="NF004043">
    <property type="entry name" value="PRK05560.1"/>
    <property type="match status" value="1"/>
</dbReference>
<sequence length="855" mass="95506">MADEKEIIKKEEVKENPNILKTEITTEMQSSYLDYAMSVIVSRALPDVRDGLKPVQRRIIYSMQEQGMSFSGKFHKCASVVGGVLAKYHPHGETSVYDALVRMGQDFTLRYPLVKPQGNFGSIDDDPPAAMRYTECKLEKISEELFSDIDKETVDFMMNDLQNQEPLYLPSLLPNLLLNGVSGIAVGMATSIPPHNLGEIIDGINILINKANNIGTAPKKGDENQVMSLGFSSDANVEDLTNVIQGPDFPTGGIIYDHKEIVQMYATGRGKIITRAKVDTEEGKNGKVKLIVTEIPYMVNKSLLIAKIADLIKERKIAGIGELRDESNKEGLRIAIELKRDAVPNKIKNQLYKYTQLQNTFNSNFVALLNNEPKLMTLKNILEEFIIHRQQVVIRRTLYLLKKAEERAHILRGLKIALDNLDEVIKLIKSSKDADAAKEGLMKKFKLSEVQSQAILDMQLRRLAALERKKIEDELKEVLATIEDYKNLLASPKRVIGLIKDELNDVKKKYSDERKTKVIKGKVGELSEEDLVVEEPCIVTISEGGYIKRLKETAYKKQGRGGKGVKGQELKEEDSVDTIKICSTHDWAFFFTNTGKVYKLRIWEIPETTRNAKGTPLINFLNMKQEERVEAFLTKTSEELESKEGFIFFTTAKGVVKKTAMEDFENIRTAGIIAITLEKDDYLVFVDSTSGDDDVLLTTAMGQSIRFSEKDVRAMGRSAKGVTGIKLSKKSDSVVGTVIIPKKSRNIELLVVSDMGYGKKTPVSEYKTQKRAGSGILTYKVKDKTGALVAARTLEKDKKSDVLIATVSGKIIRLSTNQIPSLGRATQGVRLMKLNEGDKAASVAVMDEEIETEEE</sequence>
<reference evidence="11 12" key="1">
    <citation type="journal article" date="2020" name="Biotechnol. Biofuels">
        <title>New insights from the biogas microbiome by comprehensive genome-resolved metagenomics of nearly 1600 species originating from multiple anaerobic digesters.</title>
        <authorList>
            <person name="Campanaro S."/>
            <person name="Treu L."/>
            <person name="Rodriguez-R L.M."/>
            <person name="Kovalovszki A."/>
            <person name="Ziels R.M."/>
            <person name="Maus I."/>
            <person name="Zhu X."/>
            <person name="Kougias P.G."/>
            <person name="Basile A."/>
            <person name="Luo G."/>
            <person name="Schluter A."/>
            <person name="Konstantinidis K.T."/>
            <person name="Angelidaki I."/>
        </authorList>
    </citation>
    <scope>NUCLEOTIDE SEQUENCE [LARGE SCALE GENOMIC DNA]</scope>
    <source>
        <strain evidence="11">AS27yjCOA_202</strain>
    </source>
</reference>
<dbReference type="SUPFAM" id="SSF101904">
    <property type="entry name" value="GyrA/ParC C-terminal domain-like"/>
    <property type="match status" value="1"/>
</dbReference>
<comment type="caution">
    <text evidence="11">The sequence shown here is derived from an EMBL/GenBank/DDBJ whole genome shotgun (WGS) entry which is preliminary data.</text>
</comment>
<gene>
    <name evidence="8 11" type="primary">gyrA</name>
    <name evidence="11" type="ORF">GYA37_01815</name>
</gene>
<dbReference type="GO" id="GO:0003677">
    <property type="term" value="F:DNA binding"/>
    <property type="evidence" value="ECO:0007669"/>
    <property type="project" value="UniProtKB-UniRule"/>
</dbReference>
<comment type="similarity">
    <text evidence="2 8">Belongs to the type II topoisomerase GyrA/ParC subunit family.</text>
</comment>
<evidence type="ECO:0000256" key="1">
    <source>
        <dbReference type="ARBA" id="ARBA00000185"/>
    </source>
</evidence>
<evidence type="ECO:0000259" key="10">
    <source>
        <dbReference type="PROSITE" id="PS52040"/>
    </source>
</evidence>
<organism evidence="11 12">
    <name type="scientific">candidate division WWE3 bacterium</name>
    <dbReference type="NCBI Taxonomy" id="2053526"/>
    <lineage>
        <taxon>Bacteria</taxon>
        <taxon>Katanobacteria</taxon>
    </lineage>
</organism>
<dbReference type="Gene3D" id="3.30.1360.40">
    <property type="match status" value="1"/>
</dbReference>
<dbReference type="InterPro" id="IPR013758">
    <property type="entry name" value="Topo_IIA_A/C_ab"/>
</dbReference>
<dbReference type="InterPro" id="IPR013760">
    <property type="entry name" value="Topo_IIA-like_dom_sf"/>
</dbReference>
<keyword evidence="6 8" id="KW-0238">DNA-binding</keyword>
<feature type="domain" description="Topo IIA-type catalytic" evidence="10">
    <location>
        <begin position="45"/>
        <end position="531"/>
    </location>
</feature>
<comment type="catalytic activity">
    <reaction evidence="1 8 9">
        <text>ATP-dependent breakage, passage and rejoining of double-stranded DNA.</text>
        <dbReference type="EC" id="5.6.2.2"/>
    </reaction>
</comment>
<dbReference type="GO" id="GO:0006261">
    <property type="term" value="P:DNA-templated DNA replication"/>
    <property type="evidence" value="ECO:0007669"/>
    <property type="project" value="UniProtKB-UniRule"/>
</dbReference>
<name>A0A7X9HSQ1_UNCKA</name>
<evidence type="ECO:0000313" key="12">
    <source>
        <dbReference type="Proteomes" id="UP000590542"/>
    </source>
</evidence>
<keyword evidence="7 8" id="KW-0413">Isomerase</keyword>
<dbReference type="GO" id="GO:0005737">
    <property type="term" value="C:cytoplasm"/>
    <property type="evidence" value="ECO:0007669"/>
    <property type="project" value="UniProtKB-SubCell"/>
</dbReference>
<dbReference type="EMBL" id="JAAZNV010000007">
    <property type="protein sequence ID" value="NMB91567.1"/>
    <property type="molecule type" value="Genomic_DNA"/>
</dbReference>
<dbReference type="InterPro" id="IPR006691">
    <property type="entry name" value="GyrA/parC_rep"/>
</dbReference>
<evidence type="ECO:0000256" key="3">
    <source>
        <dbReference type="ARBA" id="ARBA00022741"/>
    </source>
</evidence>
<comment type="subcellular location">
    <subcellularLocation>
        <location evidence="8">Cytoplasm</location>
    </subcellularLocation>
</comment>
<dbReference type="EC" id="5.6.2.2" evidence="8"/>
<dbReference type="GO" id="GO:0006265">
    <property type="term" value="P:DNA topological change"/>
    <property type="evidence" value="ECO:0007669"/>
    <property type="project" value="UniProtKB-UniRule"/>
</dbReference>
<evidence type="ECO:0000256" key="7">
    <source>
        <dbReference type="ARBA" id="ARBA00023235"/>
    </source>
</evidence>
<dbReference type="SMART" id="SM00434">
    <property type="entry name" value="TOP4c"/>
    <property type="match status" value="1"/>
</dbReference>
<keyword evidence="5 8" id="KW-0799">Topoisomerase</keyword>
<keyword evidence="3 8" id="KW-0547">Nucleotide-binding</keyword>
<dbReference type="InterPro" id="IPR002205">
    <property type="entry name" value="Topo_IIA_dom_A"/>
</dbReference>
<dbReference type="Gene3D" id="1.10.268.10">
    <property type="entry name" value="Topoisomerase, domain 3"/>
    <property type="match status" value="1"/>
</dbReference>
<accession>A0A7X9HSQ1</accession>
<evidence type="ECO:0000313" key="11">
    <source>
        <dbReference type="EMBL" id="NMB91567.1"/>
    </source>
</evidence>
<keyword evidence="4 8" id="KW-0067">ATP-binding</keyword>
<proteinExistence type="inferred from homology"/>